<dbReference type="Pfam" id="PF17762">
    <property type="entry name" value="HTH_ParB"/>
    <property type="match status" value="1"/>
</dbReference>
<dbReference type="PANTHER" id="PTHR33375:SF1">
    <property type="entry name" value="CHROMOSOME-PARTITIONING PROTEIN PARB-RELATED"/>
    <property type="match status" value="1"/>
</dbReference>
<evidence type="ECO:0000313" key="4">
    <source>
        <dbReference type="EMBL" id="AUB36099.1"/>
    </source>
</evidence>
<keyword evidence="2" id="KW-0159">Chromosome partition</keyword>
<dbReference type="EMBL" id="CP024785">
    <property type="protein sequence ID" value="AUB36099.1"/>
    <property type="molecule type" value="Genomic_DNA"/>
</dbReference>
<dbReference type="InterPro" id="IPR004437">
    <property type="entry name" value="ParB/RepB/Spo0J"/>
</dbReference>
<sequence>MTSTTSPQLGEISLEQIVPNPDQPRKTFTAEALEEMANSIRQDGVQTPIRVVKVDRPEKAQYLAKRFKEILVEYPDDMFFDSALKVVESWDGKSPLHMIIYGERRWRGSTLAGKPSIPTMVDEAADEQLVSTIALIENMQRENVGFIEEAIAIQHWMVAQGLDPNDPKDRKAAAGRLGKSATYLHWRLDSLRLPKDIQKLADNGTLNPNQVCHLAWCETEEQQRKLYRLISTGKCQTHTQLEAALKALKESADTKVGEQQSLGLVVADKAQAIAITKEIEAMSAKLVKMNADDPGSDFVKGLQQMSVGELQYVSRVVTGMEKIIRSIHKNKVVYHEQALLASQLAKEPEEEVTEF</sequence>
<dbReference type="InterPro" id="IPR041468">
    <property type="entry name" value="HTH_ParB/Spo0J"/>
</dbReference>
<dbReference type="InterPro" id="IPR003115">
    <property type="entry name" value="ParB_N"/>
</dbReference>
<dbReference type="SUPFAM" id="SSF109709">
    <property type="entry name" value="KorB DNA-binding domain-like"/>
    <property type="match status" value="1"/>
</dbReference>
<feature type="domain" description="ParB-like N-terminal" evidence="3">
    <location>
        <begin position="10"/>
        <end position="139"/>
    </location>
</feature>
<dbReference type="SUPFAM" id="SSF110849">
    <property type="entry name" value="ParB/Sulfiredoxin"/>
    <property type="match status" value="2"/>
</dbReference>
<dbReference type="SMART" id="SM00470">
    <property type="entry name" value="ParB"/>
    <property type="match status" value="1"/>
</dbReference>
<dbReference type="Gene3D" id="3.90.1530.30">
    <property type="match status" value="1"/>
</dbReference>
<organism evidence="4 5">
    <name type="scientific">Nostoc flagelliforme CCNUN1</name>
    <dbReference type="NCBI Taxonomy" id="2038116"/>
    <lineage>
        <taxon>Bacteria</taxon>
        <taxon>Bacillati</taxon>
        <taxon>Cyanobacteriota</taxon>
        <taxon>Cyanophyceae</taxon>
        <taxon>Nostocales</taxon>
        <taxon>Nostocaceae</taxon>
        <taxon>Nostoc</taxon>
    </lineage>
</organism>
<evidence type="ECO:0000256" key="2">
    <source>
        <dbReference type="ARBA" id="ARBA00022829"/>
    </source>
</evidence>
<evidence type="ECO:0000256" key="1">
    <source>
        <dbReference type="ARBA" id="ARBA00006295"/>
    </source>
</evidence>
<dbReference type="InterPro" id="IPR050336">
    <property type="entry name" value="Chromosome_partition/occlusion"/>
</dbReference>
<protein>
    <submittedName>
        <fullName evidence="4">ParB, chromosome partitioning protein, ParB family</fullName>
    </submittedName>
</protein>
<dbReference type="RefSeq" id="WP_100898114.1">
    <property type="nucleotide sequence ID" value="NZ_CAWNNC010000001.1"/>
</dbReference>
<dbReference type="InterPro" id="IPR036086">
    <property type="entry name" value="ParB/Sulfiredoxin_sf"/>
</dbReference>
<evidence type="ECO:0000259" key="3">
    <source>
        <dbReference type="SMART" id="SM00470"/>
    </source>
</evidence>
<accession>A0A2K8SKY2</accession>
<reference evidence="4 5" key="1">
    <citation type="submission" date="2017-11" db="EMBL/GenBank/DDBJ databases">
        <title>Complete genome of a free-living desiccation-tolerant cyanobacterium and its photosynthetic adaptation to extreme terrestrial habitat.</title>
        <authorList>
            <person name="Shang J."/>
        </authorList>
    </citation>
    <scope>NUCLEOTIDE SEQUENCE [LARGE SCALE GENOMIC DNA]</scope>
    <source>
        <strain evidence="4 5">CCNUN1</strain>
    </source>
</reference>
<keyword evidence="5" id="KW-1185">Reference proteome</keyword>
<dbReference type="GO" id="GO:0003677">
    <property type="term" value="F:DNA binding"/>
    <property type="evidence" value="ECO:0007669"/>
    <property type="project" value="InterPro"/>
</dbReference>
<dbReference type="OrthoDB" id="9802051at2"/>
<comment type="similarity">
    <text evidence="1">Belongs to the ParB family.</text>
</comment>
<dbReference type="Gene3D" id="1.10.10.2830">
    <property type="match status" value="1"/>
</dbReference>
<dbReference type="GO" id="GO:0007059">
    <property type="term" value="P:chromosome segregation"/>
    <property type="evidence" value="ECO:0007669"/>
    <property type="project" value="UniProtKB-KW"/>
</dbReference>
<dbReference type="NCBIfam" id="TIGR00180">
    <property type="entry name" value="parB_part"/>
    <property type="match status" value="1"/>
</dbReference>
<evidence type="ECO:0000313" key="5">
    <source>
        <dbReference type="Proteomes" id="UP000232003"/>
    </source>
</evidence>
<dbReference type="KEGG" id="nfl:COO91_01998"/>
<dbReference type="Proteomes" id="UP000232003">
    <property type="component" value="Chromosome"/>
</dbReference>
<dbReference type="AlphaFoldDB" id="A0A2K8SKY2"/>
<gene>
    <name evidence="4" type="ORF">COO91_01998</name>
</gene>
<dbReference type="Pfam" id="PF02195">
    <property type="entry name" value="ParB_N"/>
    <property type="match status" value="2"/>
</dbReference>
<dbReference type="GO" id="GO:0005694">
    <property type="term" value="C:chromosome"/>
    <property type="evidence" value="ECO:0007669"/>
    <property type="project" value="TreeGrafter"/>
</dbReference>
<dbReference type="PANTHER" id="PTHR33375">
    <property type="entry name" value="CHROMOSOME-PARTITIONING PROTEIN PARB-RELATED"/>
    <property type="match status" value="1"/>
</dbReference>
<name>A0A2K8SKY2_9NOSO</name>
<proteinExistence type="inferred from homology"/>